<dbReference type="Pfam" id="PF01609">
    <property type="entry name" value="DDE_Tnp_1"/>
    <property type="match status" value="1"/>
</dbReference>
<protein>
    <recommendedName>
        <fullName evidence="1">Transposase IS4-like domain-containing protein</fullName>
    </recommendedName>
</protein>
<reference evidence="2" key="1">
    <citation type="submission" date="2020-02" db="EMBL/GenBank/DDBJ databases">
        <authorList>
            <person name="Meier V. D."/>
        </authorList>
    </citation>
    <scope>NUCLEOTIDE SEQUENCE</scope>
    <source>
        <strain evidence="2">AVDCRST_MAG64</strain>
    </source>
</reference>
<dbReference type="GO" id="GO:0004803">
    <property type="term" value="F:transposase activity"/>
    <property type="evidence" value="ECO:0007669"/>
    <property type="project" value="InterPro"/>
</dbReference>
<dbReference type="GO" id="GO:0003677">
    <property type="term" value="F:DNA binding"/>
    <property type="evidence" value="ECO:0007669"/>
    <property type="project" value="InterPro"/>
</dbReference>
<gene>
    <name evidence="2" type="ORF">AVDCRST_MAG64-186</name>
</gene>
<feature type="domain" description="Transposase IS4-like" evidence="1">
    <location>
        <begin position="6"/>
        <end position="139"/>
    </location>
</feature>
<sequence length="148" mass="16573">MAGACHLILAARATTGTGADHPHFEPLLFDAWRRADVKVVAADAGYDSEANHRIGRLDMGVRTVIPPDIGRPSDQPPATRFRRLMRQRFDRGADRATYGQRWQVETVNSMVKRNLGSALRARTARRRSSELLLRCITHNVMVLEGTEP</sequence>
<dbReference type="AlphaFoldDB" id="A0A6J4N0L0"/>
<evidence type="ECO:0000259" key="1">
    <source>
        <dbReference type="Pfam" id="PF01609"/>
    </source>
</evidence>
<dbReference type="GO" id="GO:0006313">
    <property type="term" value="P:DNA transposition"/>
    <property type="evidence" value="ECO:0007669"/>
    <property type="project" value="InterPro"/>
</dbReference>
<proteinExistence type="predicted"/>
<organism evidence="2">
    <name type="scientific">uncultured Phycisphaerae bacterium</name>
    <dbReference type="NCBI Taxonomy" id="904963"/>
    <lineage>
        <taxon>Bacteria</taxon>
        <taxon>Pseudomonadati</taxon>
        <taxon>Planctomycetota</taxon>
        <taxon>Phycisphaerae</taxon>
        <taxon>environmental samples</taxon>
    </lineage>
</organism>
<dbReference type="EMBL" id="CADCUQ010000047">
    <property type="protein sequence ID" value="CAA9374393.1"/>
    <property type="molecule type" value="Genomic_DNA"/>
</dbReference>
<evidence type="ECO:0000313" key="2">
    <source>
        <dbReference type="EMBL" id="CAA9374393.1"/>
    </source>
</evidence>
<dbReference type="InterPro" id="IPR002559">
    <property type="entry name" value="Transposase_11"/>
</dbReference>
<accession>A0A6J4N0L0</accession>
<name>A0A6J4N0L0_9BACT</name>